<evidence type="ECO:0000313" key="2">
    <source>
        <dbReference type="EMBL" id="POY71750.1"/>
    </source>
</evidence>
<feature type="compositionally biased region" description="Polar residues" evidence="1">
    <location>
        <begin position="241"/>
        <end position="258"/>
    </location>
</feature>
<protein>
    <recommendedName>
        <fullName evidence="4">Proteophosphoglycan 5</fullName>
    </recommendedName>
</protein>
<keyword evidence="3" id="KW-1185">Reference proteome</keyword>
<dbReference type="AlphaFoldDB" id="A0A2S5B4P5"/>
<dbReference type="OrthoDB" id="303614at2759"/>
<feature type="compositionally biased region" description="Polar residues" evidence="1">
    <location>
        <begin position="618"/>
        <end position="632"/>
    </location>
</feature>
<feature type="region of interest" description="Disordered" evidence="1">
    <location>
        <begin position="616"/>
        <end position="645"/>
    </location>
</feature>
<feature type="region of interest" description="Disordered" evidence="1">
    <location>
        <begin position="1"/>
        <end position="299"/>
    </location>
</feature>
<comment type="caution">
    <text evidence="2">The sequence shown here is derived from an EMBL/GenBank/DDBJ whole genome shotgun (WGS) entry which is preliminary data.</text>
</comment>
<accession>A0A2S5B4P5</accession>
<dbReference type="EMBL" id="PJQD01000072">
    <property type="protein sequence ID" value="POY71750.1"/>
    <property type="molecule type" value="Genomic_DNA"/>
</dbReference>
<feature type="compositionally biased region" description="Low complexity" evidence="1">
    <location>
        <begin position="140"/>
        <end position="151"/>
    </location>
</feature>
<feature type="region of interest" description="Disordered" evidence="1">
    <location>
        <begin position="372"/>
        <end position="398"/>
    </location>
</feature>
<feature type="compositionally biased region" description="Polar residues" evidence="1">
    <location>
        <begin position="193"/>
        <end position="203"/>
    </location>
</feature>
<feature type="compositionally biased region" description="Low complexity" evidence="1">
    <location>
        <begin position="32"/>
        <end position="55"/>
    </location>
</feature>
<dbReference type="Proteomes" id="UP000237144">
    <property type="component" value="Unassembled WGS sequence"/>
</dbReference>
<gene>
    <name evidence="2" type="ORF">BMF94_5111</name>
</gene>
<evidence type="ECO:0008006" key="4">
    <source>
        <dbReference type="Google" id="ProtNLM"/>
    </source>
</evidence>
<dbReference type="STRING" id="741276.A0A2S5B4P5"/>
<feature type="compositionally biased region" description="Polar residues" evidence="1">
    <location>
        <begin position="374"/>
        <end position="384"/>
    </location>
</feature>
<evidence type="ECO:0000313" key="3">
    <source>
        <dbReference type="Proteomes" id="UP000237144"/>
    </source>
</evidence>
<reference evidence="2 3" key="1">
    <citation type="journal article" date="2018" name="Front. Microbiol.">
        <title>Prospects for Fungal Bioremediation of Acidic Radioactive Waste Sites: Characterization and Genome Sequence of Rhodotorula taiwanensis MD1149.</title>
        <authorList>
            <person name="Tkavc R."/>
            <person name="Matrosova V.Y."/>
            <person name="Grichenko O.E."/>
            <person name="Gostincar C."/>
            <person name="Volpe R.P."/>
            <person name="Klimenkova P."/>
            <person name="Gaidamakova E.K."/>
            <person name="Zhou C.E."/>
            <person name="Stewart B.J."/>
            <person name="Lyman M.G."/>
            <person name="Malfatti S.A."/>
            <person name="Rubinfeld B."/>
            <person name="Courtot M."/>
            <person name="Singh J."/>
            <person name="Dalgard C.L."/>
            <person name="Hamilton T."/>
            <person name="Frey K.G."/>
            <person name="Gunde-Cimerman N."/>
            <person name="Dugan L."/>
            <person name="Daly M.J."/>
        </authorList>
    </citation>
    <scope>NUCLEOTIDE SEQUENCE [LARGE SCALE GENOMIC DNA]</scope>
    <source>
        <strain evidence="2 3">MD1149</strain>
    </source>
</reference>
<feature type="compositionally biased region" description="Low complexity" evidence="1">
    <location>
        <begin position="77"/>
        <end position="118"/>
    </location>
</feature>
<proteinExistence type="predicted"/>
<dbReference type="PANTHER" id="PTHR43102:SF2">
    <property type="entry name" value="GAF DOMAIN-CONTAINING PROTEIN"/>
    <property type="match status" value="1"/>
</dbReference>
<evidence type="ECO:0000256" key="1">
    <source>
        <dbReference type="SAM" id="MobiDB-lite"/>
    </source>
</evidence>
<feature type="compositionally biased region" description="Basic and acidic residues" evidence="1">
    <location>
        <begin position="287"/>
        <end position="297"/>
    </location>
</feature>
<organism evidence="2 3">
    <name type="scientific">Rhodotorula taiwanensis</name>
    <dbReference type="NCBI Taxonomy" id="741276"/>
    <lineage>
        <taxon>Eukaryota</taxon>
        <taxon>Fungi</taxon>
        <taxon>Dikarya</taxon>
        <taxon>Basidiomycota</taxon>
        <taxon>Pucciniomycotina</taxon>
        <taxon>Microbotryomycetes</taxon>
        <taxon>Sporidiobolales</taxon>
        <taxon>Sporidiobolaceae</taxon>
        <taxon>Rhodotorula</taxon>
    </lineage>
</organism>
<dbReference type="PANTHER" id="PTHR43102">
    <property type="entry name" value="SLR1143 PROTEIN"/>
    <property type="match status" value="1"/>
</dbReference>
<name>A0A2S5B4P5_9BASI</name>
<feature type="compositionally biased region" description="Basic and acidic residues" evidence="1">
    <location>
        <begin position="209"/>
        <end position="222"/>
    </location>
</feature>
<sequence>MTSLQAAHAEGANGLATIAEQSGPVEADEHGSTLSALAAASSSSHPGATAQAQSAQEDEAAGVTATTEAIHEEPRPSSRSTLRSSRSTSAGEPTAGPAGTTRRTTARPYAAPPGLAAEPEARREIFPSRYAARDAPTNHSSASVGKSSFSSLGAEPRPARISSDPPIPPEIHLLLMTTPPPPPPSSSLRHAASTKSTFNSAATPATRAGKRDPDLAVRRDDTVSSLTARMRSFRFLGGSGNEKSPQTASPQATSTDLTHASRRTGPGRMPESTTGTPEREKRRRTADRKGGRLDSRSPADFVPRTWSDYALAYALGHMDVSDPPFPPVDAQQLGPSPYDLAHFSAPLDLASTSAVRNRLLERLDLLGRNRRTSDAYSSNRSYGTPSLDTRRSSRASTTLSAVHTIPKVGAEGRQHPLSWLPSLLGDPALTALLSRALYAPLGTPALFKPSPKAAMITLFPPSSEPDAPVTIIASLNLPANLSIPLSHAIDAHVLLNGERGLVVPDTERDWRFRGNDLVCTAQSAAPGGPYTPSSSGTGKGLGIRFYAAMPVFAPSLPEIAGFEEEVSGRIAIGTIAILDDWPRLAKFGSSERSKLRSLASEVTREIERFLRDRGDLSRLSSEHSSPPTSTRQLPPPVPDVRSDPVDPAAAEQAAFFSGRIPAEDTRSTAQQNGPMAARCAVLADALDLSLVYVVKLDLSHCPPPPAITGPCQLALLAAHNLPTDSQASFDPSLHLRALRAPEGGLLFRSPADSPGKFASGVLLPIAETPAGSPDGVWGWVVAGYTVERDRKWGAKEMAAFEQARADLLPLLAPVS</sequence>